<keyword evidence="13" id="KW-1185">Reference proteome</keyword>
<dbReference type="InterPro" id="IPR053716">
    <property type="entry name" value="Flag_assembly_chemotaxis_eff"/>
</dbReference>
<comment type="caution">
    <text evidence="12">The sequence shown here is derived from an EMBL/GenBank/DDBJ whole genome shotgun (WGS) entry which is preliminary data.</text>
</comment>
<dbReference type="RefSeq" id="WP_408155662.1">
    <property type="nucleotide sequence ID" value="NZ_JAQQFM010000002.1"/>
</dbReference>
<organism evidence="12 13">
    <name type="scientific">Herbaspirillum lusitanum</name>
    <dbReference type="NCBI Taxonomy" id="213312"/>
    <lineage>
        <taxon>Bacteria</taxon>
        <taxon>Pseudomonadati</taxon>
        <taxon>Pseudomonadota</taxon>
        <taxon>Betaproteobacteria</taxon>
        <taxon>Burkholderiales</taxon>
        <taxon>Oxalobacteraceae</taxon>
        <taxon>Herbaspirillum</taxon>
    </lineage>
</organism>
<comment type="similarity">
    <text evidence="2">Belongs to the FliJ family.</text>
</comment>
<dbReference type="Pfam" id="PF02050">
    <property type="entry name" value="FliJ"/>
    <property type="match status" value="1"/>
</dbReference>
<evidence type="ECO:0000256" key="6">
    <source>
        <dbReference type="ARBA" id="ARBA00022500"/>
    </source>
</evidence>
<evidence type="ECO:0000256" key="7">
    <source>
        <dbReference type="ARBA" id="ARBA00022795"/>
    </source>
</evidence>
<reference evidence="12 13" key="1">
    <citation type="journal article" date="2024" name="Chem. Sci.">
        <title>Discovery of megapolipeptins by genome mining of a Burkholderiales bacteria collection.</title>
        <authorList>
            <person name="Paulo B.S."/>
            <person name="Recchia M.J.J."/>
            <person name="Lee S."/>
            <person name="Fergusson C.H."/>
            <person name="Romanowski S.B."/>
            <person name="Hernandez A."/>
            <person name="Krull N."/>
            <person name="Liu D.Y."/>
            <person name="Cavanagh H."/>
            <person name="Bos A."/>
            <person name="Gray C.A."/>
            <person name="Murphy B.T."/>
            <person name="Linington R.G."/>
            <person name="Eustaquio A.S."/>
        </authorList>
    </citation>
    <scope>NUCLEOTIDE SEQUENCE [LARGE SCALE GENOMIC DNA]</scope>
    <source>
        <strain evidence="12 13">RL21-008-BIB-A</strain>
    </source>
</reference>
<dbReference type="Proteomes" id="UP001629246">
    <property type="component" value="Unassembled WGS sequence"/>
</dbReference>
<dbReference type="EMBL" id="JAQQFM010000002">
    <property type="protein sequence ID" value="MFL9923746.1"/>
    <property type="molecule type" value="Genomic_DNA"/>
</dbReference>
<evidence type="ECO:0000256" key="9">
    <source>
        <dbReference type="ARBA" id="ARBA00023136"/>
    </source>
</evidence>
<keyword evidence="7" id="KW-1005">Bacterial flagellum biogenesis</keyword>
<evidence type="ECO:0000313" key="13">
    <source>
        <dbReference type="Proteomes" id="UP001629246"/>
    </source>
</evidence>
<comment type="subcellular location">
    <subcellularLocation>
        <location evidence="1">Cell membrane</location>
        <topology evidence="1">Peripheral membrane protein</topology>
        <orientation evidence="1">Cytoplasmic side</orientation>
    </subcellularLocation>
</comment>
<dbReference type="PRINTS" id="PR01004">
    <property type="entry name" value="FLGFLIJ"/>
</dbReference>
<keyword evidence="10" id="KW-1006">Bacterial flagellum protein export</keyword>
<keyword evidence="9" id="KW-0472">Membrane</keyword>
<evidence type="ECO:0000313" key="12">
    <source>
        <dbReference type="EMBL" id="MFL9923746.1"/>
    </source>
</evidence>
<gene>
    <name evidence="12" type="primary">fliJ</name>
    <name evidence="12" type="ORF">PQR62_05710</name>
</gene>
<dbReference type="PANTHER" id="PTHR38786:SF1">
    <property type="entry name" value="FLAGELLAR FLIJ PROTEIN"/>
    <property type="match status" value="1"/>
</dbReference>
<dbReference type="PIRSF" id="PIRSF019404">
    <property type="entry name" value="FliJ"/>
    <property type="match status" value="1"/>
</dbReference>
<evidence type="ECO:0000256" key="10">
    <source>
        <dbReference type="ARBA" id="ARBA00023225"/>
    </source>
</evidence>
<evidence type="ECO:0000256" key="5">
    <source>
        <dbReference type="ARBA" id="ARBA00022475"/>
    </source>
</evidence>
<evidence type="ECO:0000256" key="1">
    <source>
        <dbReference type="ARBA" id="ARBA00004413"/>
    </source>
</evidence>
<proteinExistence type="inferred from homology"/>
<keyword evidence="12" id="KW-0969">Cilium</keyword>
<sequence>MATTSALETLIELATKDTDEATKRLGRAVRVSEEAQQKLNILRQYRDDYALRFQDNLTAGLTAMSFRNYQLFLEKIDTAIAGQEDVVRITQQKVAEARTAWQACERKRMSYDTLQTRAKQAELQRENKRDQKQTDEHASRISFYKR</sequence>
<dbReference type="PANTHER" id="PTHR38786">
    <property type="entry name" value="FLAGELLAR FLIJ PROTEIN"/>
    <property type="match status" value="1"/>
</dbReference>
<keyword evidence="5" id="KW-1003">Cell membrane</keyword>
<accession>A0ABW9A5M3</accession>
<keyword evidence="12" id="KW-0282">Flagellum</keyword>
<evidence type="ECO:0000256" key="3">
    <source>
        <dbReference type="ARBA" id="ARBA00020392"/>
    </source>
</evidence>
<dbReference type="InterPro" id="IPR052570">
    <property type="entry name" value="FliJ"/>
</dbReference>
<evidence type="ECO:0000256" key="4">
    <source>
        <dbReference type="ARBA" id="ARBA00022448"/>
    </source>
</evidence>
<keyword evidence="8" id="KW-0653">Protein transport</keyword>
<evidence type="ECO:0000256" key="8">
    <source>
        <dbReference type="ARBA" id="ARBA00022927"/>
    </source>
</evidence>
<keyword evidence="6" id="KW-0145">Chemotaxis</keyword>
<keyword evidence="12" id="KW-0966">Cell projection</keyword>
<feature type="compositionally biased region" description="Basic and acidic residues" evidence="11">
    <location>
        <begin position="119"/>
        <end position="139"/>
    </location>
</feature>
<dbReference type="InterPro" id="IPR012823">
    <property type="entry name" value="Flagell_FliJ"/>
</dbReference>
<feature type="region of interest" description="Disordered" evidence="11">
    <location>
        <begin position="117"/>
        <end position="146"/>
    </location>
</feature>
<dbReference type="NCBIfam" id="TIGR02473">
    <property type="entry name" value="flagell_FliJ"/>
    <property type="match status" value="1"/>
</dbReference>
<evidence type="ECO:0000256" key="2">
    <source>
        <dbReference type="ARBA" id="ARBA00010004"/>
    </source>
</evidence>
<dbReference type="Gene3D" id="1.10.287.1700">
    <property type="match status" value="1"/>
</dbReference>
<protein>
    <recommendedName>
        <fullName evidence="3">Flagellar FliJ protein</fullName>
    </recommendedName>
</protein>
<dbReference type="InterPro" id="IPR018006">
    <property type="entry name" value="Flag_FliJ_proteobac"/>
</dbReference>
<name>A0ABW9A5M3_9BURK</name>
<evidence type="ECO:0000256" key="11">
    <source>
        <dbReference type="SAM" id="MobiDB-lite"/>
    </source>
</evidence>
<keyword evidence="4" id="KW-0813">Transport</keyword>